<dbReference type="InterPro" id="IPR013320">
    <property type="entry name" value="ConA-like_dom_sf"/>
</dbReference>
<feature type="region of interest" description="Disordered" evidence="1">
    <location>
        <begin position="638"/>
        <end position="669"/>
    </location>
</feature>
<reference evidence="3 4" key="1">
    <citation type="journal article" date="2003" name="PLoS Biol.">
        <title>The genome sequence of Caenorhabditis briggsae: a platform for comparative genomics.</title>
        <authorList>
            <person name="Stein L.D."/>
            <person name="Bao Z."/>
            <person name="Blasiar D."/>
            <person name="Blumenthal T."/>
            <person name="Brent M.R."/>
            <person name="Chen N."/>
            <person name="Chinwalla A."/>
            <person name="Clarke L."/>
            <person name="Clee C."/>
            <person name="Coghlan A."/>
            <person name="Coulson A."/>
            <person name="D'Eustachio P."/>
            <person name="Fitch D.H."/>
            <person name="Fulton L.A."/>
            <person name="Fulton R.E."/>
            <person name="Griffiths-Jones S."/>
            <person name="Harris T.W."/>
            <person name="Hillier L.W."/>
            <person name="Kamath R."/>
            <person name="Kuwabara P.E."/>
            <person name="Mardis E.R."/>
            <person name="Marra M.A."/>
            <person name="Miner T.L."/>
            <person name="Minx P."/>
            <person name="Mullikin J.C."/>
            <person name="Plumb R.W."/>
            <person name="Rogers J."/>
            <person name="Schein J.E."/>
            <person name="Sohrmann M."/>
            <person name="Spieth J."/>
            <person name="Stajich J.E."/>
            <person name="Wei C."/>
            <person name="Willey D."/>
            <person name="Wilson R.K."/>
            <person name="Durbin R."/>
            <person name="Waterston R.H."/>
        </authorList>
    </citation>
    <scope>NUCLEOTIDE SEQUENCE [LARGE SCALE GENOMIC DNA]</scope>
    <source>
        <strain evidence="3 4">AF16</strain>
    </source>
</reference>
<dbReference type="SUPFAM" id="SSF49899">
    <property type="entry name" value="Concanavalin A-like lectins/glucanases"/>
    <property type="match status" value="1"/>
</dbReference>
<dbReference type="Proteomes" id="UP000008549">
    <property type="component" value="Unassembled WGS sequence"/>
</dbReference>
<proteinExistence type="predicted"/>
<dbReference type="HOGENOM" id="CLU_028137_0_0_1"/>
<reference evidence="3 4" key="2">
    <citation type="journal article" date="2011" name="PLoS Genet.">
        <title>Caenorhabditis briggsae recombinant inbred line genotypes reveal inter-strain incompatibility and the evolution of recombination.</title>
        <authorList>
            <person name="Ross J.A."/>
            <person name="Koboldt D.C."/>
            <person name="Staisch J.E."/>
            <person name="Chamberlin H.M."/>
            <person name="Gupta B.P."/>
            <person name="Miller R.D."/>
            <person name="Baird S.E."/>
            <person name="Haag E.S."/>
        </authorList>
    </citation>
    <scope>NUCLEOTIDE SEQUENCE [LARGE SCALE GENOMIC DNA]</scope>
    <source>
        <strain evidence="3 4">AF16</strain>
    </source>
</reference>
<feature type="region of interest" description="Disordered" evidence="1">
    <location>
        <begin position="330"/>
        <end position="363"/>
    </location>
</feature>
<dbReference type="InterPro" id="IPR001870">
    <property type="entry name" value="B30.2/SPRY"/>
</dbReference>
<dbReference type="GeneID" id="8582681"/>
<dbReference type="CTD" id="8582681"/>
<evidence type="ECO:0000256" key="1">
    <source>
        <dbReference type="SAM" id="MobiDB-lite"/>
    </source>
</evidence>
<dbReference type="STRING" id="6238.A8XWE6"/>
<dbReference type="eggNOG" id="KOG1477">
    <property type="taxonomic scope" value="Eukaryota"/>
</dbReference>
<dbReference type="Pfam" id="PF00622">
    <property type="entry name" value="SPRY"/>
    <property type="match status" value="1"/>
</dbReference>
<name>A8XWE6_CAEBR</name>
<organism evidence="3 4">
    <name type="scientific">Caenorhabditis briggsae</name>
    <dbReference type="NCBI Taxonomy" id="6238"/>
    <lineage>
        <taxon>Eukaryota</taxon>
        <taxon>Metazoa</taxon>
        <taxon>Ecdysozoa</taxon>
        <taxon>Nematoda</taxon>
        <taxon>Chromadorea</taxon>
        <taxon>Rhabditida</taxon>
        <taxon>Rhabditina</taxon>
        <taxon>Rhabditomorpha</taxon>
        <taxon>Rhabditoidea</taxon>
        <taxon>Rhabditidae</taxon>
        <taxon>Peloderinae</taxon>
        <taxon>Caenorhabditis</taxon>
    </lineage>
</organism>
<sequence>MNEQLREHYPHVRYRSHDVHLPRRWDINQSSTYLELSKNGLQVSFKSVPLQGDKDISGVIRSDCCIPACFGTYYFEVTILHCEGKNGCMGVGLSKANGDLTRMPGWDPHCYGYHGDDGNFFNACGHGKSYGPRFGKHDVIGCGIDTNLNIVFFTKDGELLGIAHEGKPGEMENLYPTVGLRTPGEKLYANFGQYPFKFDLDDYRQILNNRKVRMIENIKVPSNFGKHMERVVASFLGSCGALETLKVFEKHANLKKPVDYEFLRKRKEISQMVVRATNGAGIQTKLEEYFPGCLENEYKVQLLLLCLRYIDLALTIENVPASFGAIKDGPSISKPAPAPQPKKGPSTSGKSGKRNKKGQQKYVDLKTEEQLNEEAVLDFAKIDKFYDDEDTGEQMLEVDGFSISRRMYVELYASGEFQKLSYIMRLGREIDRIALAVEDELSNKDRQILEDSLLSIVKQNAPGTYPLKAKDRRYISNCIVEMINNYKDPNVFEEKDVEEEMEPEPVEETKPASVPLDPKNFYTRTYGPLRQATDPPERQPIQAPIDIRREQTMAELRETLREEELKRQPKKVYSELRGMFMAWQGLHHEMAELGTPGAAIYFMRHVLKPTLLKKIKMTKNQLKNLIFWDFQTLNKSKFSANPPVYSDEPMEMGDDEENEDEEEEYREMD</sequence>
<dbReference type="OMA" id="RMYVELY"/>
<accession>A8XWE6</accession>
<evidence type="ECO:0000313" key="4">
    <source>
        <dbReference type="Proteomes" id="UP000008549"/>
    </source>
</evidence>
<dbReference type="WormBase" id="CBG19748">
    <property type="protein sequence ID" value="CBP45509"/>
    <property type="gene ID" value="WBGene00038918"/>
</dbReference>
<evidence type="ECO:0000313" key="5">
    <source>
        <dbReference type="WormBase" id="CBG19748"/>
    </source>
</evidence>
<feature type="compositionally biased region" description="Acidic residues" evidence="1">
    <location>
        <begin position="648"/>
        <end position="669"/>
    </location>
</feature>
<dbReference type="PANTHER" id="PTHR12864">
    <property type="entry name" value="RAN BINDING PROTEIN 9-RELATED"/>
    <property type="match status" value="1"/>
</dbReference>
<dbReference type="RefSeq" id="XP_045096872.1">
    <property type="nucleotide sequence ID" value="XM_045241579.1"/>
</dbReference>
<dbReference type="PROSITE" id="PS50188">
    <property type="entry name" value="B302_SPRY"/>
    <property type="match status" value="1"/>
</dbReference>
<dbReference type="InterPro" id="IPR050618">
    <property type="entry name" value="Ubq-SigPath_Reg"/>
</dbReference>
<dbReference type="Gene3D" id="2.60.120.920">
    <property type="match status" value="1"/>
</dbReference>
<feature type="domain" description="B30.2/SPRY" evidence="2">
    <location>
        <begin position="1"/>
        <end position="196"/>
    </location>
</feature>
<keyword evidence="4" id="KW-1185">Reference proteome</keyword>
<dbReference type="FunCoup" id="A8XWE6">
    <property type="interactions" value="2399"/>
</dbReference>
<dbReference type="SMART" id="SM00449">
    <property type="entry name" value="SPRY"/>
    <property type="match status" value="1"/>
</dbReference>
<dbReference type="KEGG" id="cbr:CBG_19748"/>
<dbReference type="InterPro" id="IPR003877">
    <property type="entry name" value="SPRY_dom"/>
</dbReference>
<evidence type="ECO:0000259" key="2">
    <source>
        <dbReference type="PROSITE" id="PS50188"/>
    </source>
</evidence>
<protein>
    <submittedName>
        <fullName evidence="3">Protein CBG19748</fullName>
    </submittedName>
</protein>
<gene>
    <name evidence="3 5" type="ORF">CBG19748</name>
    <name evidence="3" type="ORF">CBG_19748</name>
</gene>
<evidence type="ECO:0000313" key="3">
    <source>
        <dbReference type="EMBL" id="CAP36965.2"/>
    </source>
</evidence>
<dbReference type="AlphaFoldDB" id="A8XWE6"/>
<dbReference type="InterPro" id="IPR043136">
    <property type="entry name" value="B30.2/SPRY_sf"/>
</dbReference>
<dbReference type="EMBL" id="HE601474">
    <property type="protein sequence ID" value="CAP36965.2"/>
    <property type="molecule type" value="Genomic_DNA"/>
</dbReference>
<dbReference type="InParanoid" id="A8XWE6"/>